<dbReference type="PANTHER" id="PTHR43280:SF28">
    <property type="entry name" value="HTH-TYPE TRANSCRIPTIONAL ACTIVATOR RHAS"/>
    <property type="match status" value="1"/>
</dbReference>
<dbReference type="Pfam" id="PF00072">
    <property type="entry name" value="Response_reg"/>
    <property type="match status" value="1"/>
</dbReference>
<dbReference type="PROSITE" id="PS50110">
    <property type="entry name" value="RESPONSE_REGULATORY"/>
    <property type="match status" value="1"/>
</dbReference>
<evidence type="ECO:0000256" key="3">
    <source>
        <dbReference type="ARBA" id="ARBA00023163"/>
    </source>
</evidence>
<dbReference type="InterPro" id="IPR018060">
    <property type="entry name" value="HTH_AraC"/>
</dbReference>
<feature type="modified residue" description="4-aspartylphosphate" evidence="4">
    <location>
        <position position="54"/>
    </location>
</feature>
<evidence type="ECO:0000313" key="8">
    <source>
        <dbReference type="Proteomes" id="UP000252415"/>
    </source>
</evidence>
<dbReference type="EMBL" id="QPJD01000013">
    <property type="protein sequence ID" value="RCW43472.1"/>
    <property type="molecule type" value="Genomic_DNA"/>
</dbReference>
<keyword evidence="3" id="KW-0804">Transcription</keyword>
<accession>A0A368VRJ0</accession>
<feature type="domain" description="HTH araC/xylS-type" evidence="5">
    <location>
        <begin position="445"/>
        <end position="543"/>
    </location>
</feature>
<dbReference type="SMART" id="SM00342">
    <property type="entry name" value="HTH_ARAC"/>
    <property type="match status" value="1"/>
</dbReference>
<dbReference type="InterPro" id="IPR011006">
    <property type="entry name" value="CheY-like_superfamily"/>
</dbReference>
<evidence type="ECO:0000256" key="2">
    <source>
        <dbReference type="ARBA" id="ARBA00023125"/>
    </source>
</evidence>
<dbReference type="Gene3D" id="1.10.10.60">
    <property type="entry name" value="Homeodomain-like"/>
    <property type="match status" value="2"/>
</dbReference>
<evidence type="ECO:0000259" key="5">
    <source>
        <dbReference type="PROSITE" id="PS01124"/>
    </source>
</evidence>
<dbReference type="SUPFAM" id="SSF52172">
    <property type="entry name" value="CheY-like"/>
    <property type="match status" value="1"/>
</dbReference>
<evidence type="ECO:0000256" key="4">
    <source>
        <dbReference type="PROSITE-ProRule" id="PRU00169"/>
    </source>
</evidence>
<dbReference type="GO" id="GO:0043565">
    <property type="term" value="F:sequence-specific DNA binding"/>
    <property type="evidence" value="ECO:0007669"/>
    <property type="project" value="InterPro"/>
</dbReference>
<reference evidence="7 8" key="1">
    <citation type="submission" date="2018-07" db="EMBL/GenBank/DDBJ databases">
        <title>Genomic Encyclopedia of Type Strains, Phase III (KMG-III): the genomes of soil and plant-associated and newly described type strains.</title>
        <authorList>
            <person name="Whitman W."/>
        </authorList>
    </citation>
    <scope>NUCLEOTIDE SEQUENCE [LARGE SCALE GENOMIC DNA]</scope>
    <source>
        <strain evidence="7 8">CECT 7506</strain>
    </source>
</reference>
<dbReference type="SUPFAM" id="SSF46689">
    <property type="entry name" value="Homeodomain-like"/>
    <property type="match status" value="2"/>
</dbReference>
<keyword evidence="2" id="KW-0238">DNA-binding</keyword>
<keyword evidence="8" id="KW-1185">Reference proteome</keyword>
<dbReference type="Proteomes" id="UP000252415">
    <property type="component" value="Unassembled WGS sequence"/>
</dbReference>
<dbReference type="RefSeq" id="WP_181873605.1">
    <property type="nucleotide sequence ID" value="NZ_QPJD01000013.1"/>
</dbReference>
<evidence type="ECO:0000259" key="6">
    <source>
        <dbReference type="PROSITE" id="PS50110"/>
    </source>
</evidence>
<dbReference type="Pfam" id="PF12833">
    <property type="entry name" value="HTH_18"/>
    <property type="match status" value="1"/>
</dbReference>
<dbReference type="AlphaFoldDB" id="A0A368VRJ0"/>
<organism evidence="7 8">
    <name type="scientific">Paenibacillus prosopidis</name>
    <dbReference type="NCBI Taxonomy" id="630520"/>
    <lineage>
        <taxon>Bacteria</taxon>
        <taxon>Bacillati</taxon>
        <taxon>Bacillota</taxon>
        <taxon>Bacilli</taxon>
        <taxon>Bacillales</taxon>
        <taxon>Paenibacillaceae</taxon>
        <taxon>Paenibacillus</taxon>
    </lineage>
</organism>
<dbReference type="InterPro" id="IPR009057">
    <property type="entry name" value="Homeodomain-like_sf"/>
</dbReference>
<comment type="caution">
    <text evidence="7">The sequence shown here is derived from an EMBL/GenBank/DDBJ whole genome shotgun (WGS) entry which is preliminary data.</text>
</comment>
<dbReference type="GO" id="GO:0000160">
    <property type="term" value="P:phosphorelay signal transduction system"/>
    <property type="evidence" value="ECO:0007669"/>
    <property type="project" value="InterPro"/>
</dbReference>
<dbReference type="PROSITE" id="PS00041">
    <property type="entry name" value="HTH_ARAC_FAMILY_1"/>
    <property type="match status" value="1"/>
</dbReference>
<dbReference type="InterPro" id="IPR001789">
    <property type="entry name" value="Sig_transdc_resp-reg_receiver"/>
</dbReference>
<evidence type="ECO:0000256" key="1">
    <source>
        <dbReference type="ARBA" id="ARBA00023015"/>
    </source>
</evidence>
<sequence length="547" mass="64000">MIRLLIVDNESDIVDSLVEMAKEERPELEVYKAYSATDALKELLRTKIDIVLSDIQMPGMSGLELQERVIKQWPHCKFIFLSGFRDFSYVQKAMQQGGVEYLLKTDSDKKILTAIDRAIKELREQFETTDLIRQAKARVQETLPLLQNDFFKELLHGNPRMYRQMSEQMKNLNLPFDSGEKMIMVLGRVDSWPQHIPAIDWPLMMFAIRNIAEECLSGAVQTISIPYDENRLVWFIQNRFSKNEENNDWDQTMRFIIGTLDNVQESCYQLLKIKISLLVEPEPADWPSIHDRFGKLYRLMNRNVWMGGEMRLLQVPIDDGSLPANFDRVTGVPLYQIERLSRAMEAGKHHEFVKVMHEITEHASASNDPLTHISVYYGLVPVFLHYLSHRKNQKEWDSRIDIGKLTRFDLHVSWMDAFHYLMNLSETLFAIHSNDQQNAEQETIGKIHEYVTHHLDEDLSLTRLGEVTGYNPSYLSRFYRQTTGRGLSEYISEVRLNRAKELLAANKLKMSEISARIGFASDHYFYRFFKKETALTPQEYRDLHMQE</sequence>
<proteinExistence type="predicted"/>
<dbReference type="GO" id="GO:0003700">
    <property type="term" value="F:DNA-binding transcription factor activity"/>
    <property type="evidence" value="ECO:0007669"/>
    <property type="project" value="InterPro"/>
</dbReference>
<gene>
    <name evidence="7" type="ORF">DFP97_113145</name>
</gene>
<dbReference type="Gene3D" id="3.40.50.2300">
    <property type="match status" value="1"/>
</dbReference>
<dbReference type="CDD" id="cd17536">
    <property type="entry name" value="REC_YesN-like"/>
    <property type="match status" value="1"/>
</dbReference>
<protein>
    <submittedName>
        <fullName evidence="7">Two-component system response regulator YesN</fullName>
    </submittedName>
</protein>
<dbReference type="PANTHER" id="PTHR43280">
    <property type="entry name" value="ARAC-FAMILY TRANSCRIPTIONAL REGULATOR"/>
    <property type="match status" value="1"/>
</dbReference>
<keyword evidence="1" id="KW-0805">Transcription regulation</keyword>
<feature type="domain" description="Response regulatory" evidence="6">
    <location>
        <begin position="3"/>
        <end position="119"/>
    </location>
</feature>
<keyword evidence="4" id="KW-0597">Phosphoprotein</keyword>
<dbReference type="SMART" id="SM00448">
    <property type="entry name" value="REC"/>
    <property type="match status" value="1"/>
</dbReference>
<dbReference type="InterPro" id="IPR018062">
    <property type="entry name" value="HTH_AraC-typ_CS"/>
</dbReference>
<dbReference type="PROSITE" id="PS01124">
    <property type="entry name" value="HTH_ARAC_FAMILY_2"/>
    <property type="match status" value="1"/>
</dbReference>
<evidence type="ECO:0000313" key="7">
    <source>
        <dbReference type="EMBL" id="RCW43472.1"/>
    </source>
</evidence>
<name>A0A368VRJ0_9BACL</name>